<feature type="compositionally biased region" description="Low complexity" evidence="1">
    <location>
        <begin position="75"/>
        <end position="90"/>
    </location>
</feature>
<evidence type="ECO:0000313" key="2">
    <source>
        <dbReference type="EMBL" id="CAI8013169.1"/>
    </source>
</evidence>
<sequence length="100" mass="10943">MSCSQLRNVIKKTCLLKCVQLDVCLAFPLSRRQDIVTSEFFLQLVVNFYFHSFSLSILSPSIPLDARSAAPRTPSPSSTSSKTSSSSTPPLIWGLHSGPL</sequence>
<proteinExistence type="predicted"/>
<evidence type="ECO:0000313" key="3">
    <source>
        <dbReference type="Proteomes" id="UP001174909"/>
    </source>
</evidence>
<reference evidence="2" key="1">
    <citation type="submission" date="2023-03" db="EMBL/GenBank/DDBJ databases">
        <authorList>
            <person name="Steffen K."/>
            <person name="Cardenas P."/>
        </authorList>
    </citation>
    <scope>NUCLEOTIDE SEQUENCE</scope>
</reference>
<feature type="region of interest" description="Disordered" evidence="1">
    <location>
        <begin position="66"/>
        <end position="100"/>
    </location>
</feature>
<evidence type="ECO:0000256" key="1">
    <source>
        <dbReference type="SAM" id="MobiDB-lite"/>
    </source>
</evidence>
<protein>
    <submittedName>
        <fullName evidence="2">Uncharacterized protein</fullName>
    </submittedName>
</protein>
<organism evidence="2 3">
    <name type="scientific">Geodia barretti</name>
    <name type="common">Barrett's horny sponge</name>
    <dbReference type="NCBI Taxonomy" id="519541"/>
    <lineage>
        <taxon>Eukaryota</taxon>
        <taxon>Metazoa</taxon>
        <taxon>Porifera</taxon>
        <taxon>Demospongiae</taxon>
        <taxon>Heteroscleromorpha</taxon>
        <taxon>Tetractinellida</taxon>
        <taxon>Astrophorina</taxon>
        <taxon>Geodiidae</taxon>
        <taxon>Geodia</taxon>
    </lineage>
</organism>
<dbReference type="EMBL" id="CASHTH010001241">
    <property type="protein sequence ID" value="CAI8013169.1"/>
    <property type="molecule type" value="Genomic_DNA"/>
</dbReference>
<dbReference type="Proteomes" id="UP001174909">
    <property type="component" value="Unassembled WGS sequence"/>
</dbReference>
<accession>A0AA35RKG1</accession>
<keyword evidence="3" id="KW-1185">Reference proteome</keyword>
<gene>
    <name evidence="2" type="ORF">GBAR_LOCUS8386</name>
</gene>
<comment type="caution">
    <text evidence="2">The sequence shown here is derived from an EMBL/GenBank/DDBJ whole genome shotgun (WGS) entry which is preliminary data.</text>
</comment>
<name>A0AA35RKG1_GEOBA</name>
<dbReference type="AlphaFoldDB" id="A0AA35RKG1"/>